<dbReference type="GO" id="GO:0005886">
    <property type="term" value="C:plasma membrane"/>
    <property type="evidence" value="ECO:0007669"/>
    <property type="project" value="UniProtKB-SubCell"/>
</dbReference>
<dbReference type="Pfam" id="PF07690">
    <property type="entry name" value="MFS_1"/>
    <property type="match status" value="1"/>
</dbReference>
<feature type="transmembrane region" description="Helical" evidence="9">
    <location>
        <begin position="139"/>
        <end position="161"/>
    </location>
</feature>
<dbReference type="Proteomes" id="UP000184604">
    <property type="component" value="Chromosome"/>
</dbReference>
<protein>
    <submittedName>
        <fullName evidence="11">MFS transporter</fullName>
    </submittedName>
</protein>
<feature type="transmembrane region" description="Helical" evidence="9">
    <location>
        <begin position="481"/>
        <end position="502"/>
    </location>
</feature>
<dbReference type="Gene3D" id="1.20.1720.10">
    <property type="entry name" value="Multidrug resistance protein D"/>
    <property type="match status" value="1"/>
</dbReference>
<keyword evidence="6 9" id="KW-1133">Transmembrane helix</keyword>
<evidence type="ECO:0000256" key="5">
    <source>
        <dbReference type="ARBA" id="ARBA00022692"/>
    </source>
</evidence>
<evidence type="ECO:0000256" key="6">
    <source>
        <dbReference type="ARBA" id="ARBA00022989"/>
    </source>
</evidence>
<dbReference type="EMBL" id="CP018335">
    <property type="protein sequence ID" value="APM38025.1"/>
    <property type="molecule type" value="Genomic_DNA"/>
</dbReference>
<dbReference type="CDD" id="cd17503">
    <property type="entry name" value="MFS_LmrB_MDR_like"/>
    <property type="match status" value="1"/>
</dbReference>
<feature type="transmembrane region" description="Helical" evidence="9">
    <location>
        <begin position="106"/>
        <end position="127"/>
    </location>
</feature>
<feature type="transmembrane region" description="Helical" evidence="9">
    <location>
        <begin position="360"/>
        <end position="379"/>
    </location>
</feature>
<dbReference type="SUPFAM" id="SSF103473">
    <property type="entry name" value="MFS general substrate transporter"/>
    <property type="match status" value="1"/>
</dbReference>
<feature type="transmembrane region" description="Helical" evidence="9">
    <location>
        <begin position="80"/>
        <end position="99"/>
    </location>
</feature>
<feature type="transmembrane region" description="Helical" evidence="9">
    <location>
        <begin position="168"/>
        <end position="189"/>
    </location>
</feature>
<sequence>MEENNHDSLYSWLALIVVVIGTFMSILDSSIVNIAIPKMMAVFGVSMDDSKWILTAYTLALGAIIPLTGYLQDVFGSKKIYMFALTVFTLGSMLCGFAWNNTSMICFRIIQAIGGGMIMPVGMAMIYEIFPREKIGLALGIWGIAAMAAPSIGPTLGGYIIEKMDWRLIFNINVPIGVIGVVLAAILLKDSKRKQLKSFDIIGFLSSTIGVVSLLYVLGEWTSIDWADVKYPILLTLGCLSLVLFVVNELTHPDPLLDLRVFKLFDFSASQLISCILTLALMGGVYVLPLFLQNIRGYTAMETGIIMLPAALVTGLLMPISGNLFDRIGAKPLVIPGIIILGLSSYHISTLINMNSSREMITLVLCIRSVGIGLAMMPINTVGMNAVPKNLIGRASALSNTIRQISGSLSVTIMSTIIQSKTNYNYLKLSEQINVYNAASNNTISTLTQAYMYEGQSLKAAKASAVSTLAKMVQGQATIDAMAYSLAIISIVLVLAIILTLMMRNKKIPKKQNKEGDPKYNEGGTVMLE</sequence>
<keyword evidence="4" id="KW-1003">Cell membrane</keyword>
<dbReference type="InterPro" id="IPR020846">
    <property type="entry name" value="MFS_dom"/>
</dbReference>
<dbReference type="InterPro" id="IPR004638">
    <property type="entry name" value="EmrB-like"/>
</dbReference>
<dbReference type="RefSeq" id="WP_073537721.1">
    <property type="nucleotide sequence ID" value="NZ_CP018335.1"/>
</dbReference>
<dbReference type="AlphaFoldDB" id="A0A1L5F4U1"/>
<feature type="transmembrane region" description="Helical" evidence="9">
    <location>
        <begin position="271"/>
        <end position="292"/>
    </location>
</feature>
<feature type="domain" description="Major facilitator superfamily (MFS) profile" evidence="10">
    <location>
        <begin position="14"/>
        <end position="508"/>
    </location>
</feature>
<evidence type="ECO:0000256" key="2">
    <source>
        <dbReference type="ARBA" id="ARBA00008537"/>
    </source>
</evidence>
<dbReference type="PRINTS" id="PR01036">
    <property type="entry name" value="TCRTETB"/>
</dbReference>
<feature type="transmembrane region" description="Helical" evidence="9">
    <location>
        <begin position="231"/>
        <end position="251"/>
    </location>
</feature>
<name>A0A1L5F4U1_CLOKL</name>
<dbReference type="PANTHER" id="PTHR42718">
    <property type="entry name" value="MAJOR FACILITATOR SUPERFAMILY MULTIDRUG TRANSPORTER MFSC"/>
    <property type="match status" value="1"/>
</dbReference>
<keyword evidence="5 9" id="KW-0812">Transmembrane</keyword>
<comment type="subcellular location">
    <subcellularLocation>
        <location evidence="1">Cell membrane</location>
        <topology evidence="1">Multi-pass membrane protein</topology>
    </subcellularLocation>
</comment>
<evidence type="ECO:0000256" key="3">
    <source>
        <dbReference type="ARBA" id="ARBA00022448"/>
    </source>
</evidence>
<organism evidence="11 12">
    <name type="scientific">Clostridium kluyveri</name>
    <dbReference type="NCBI Taxonomy" id="1534"/>
    <lineage>
        <taxon>Bacteria</taxon>
        <taxon>Bacillati</taxon>
        <taxon>Bacillota</taxon>
        <taxon>Clostridia</taxon>
        <taxon>Eubacteriales</taxon>
        <taxon>Clostridiaceae</taxon>
        <taxon>Clostridium</taxon>
    </lineage>
</organism>
<evidence type="ECO:0000313" key="11">
    <source>
        <dbReference type="EMBL" id="APM38025.1"/>
    </source>
</evidence>
<dbReference type="InterPro" id="IPR036259">
    <property type="entry name" value="MFS_trans_sf"/>
</dbReference>
<evidence type="ECO:0000256" key="1">
    <source>
        <dbReference type="ARBA" id="ARBA00004651"/>
    </source>
</evidence>
<gene>
    <name evidence="11" type="ORF">BS101_04400</name>
</gene>
<feature type="transmembrane region" description="Helical" evidence="9">
    <location>
        <begin position="304"/>
        <end position="322"/>
    </location>
</feature>
<accession>A0A1L5F4U1</accession>
<evidence type="ECO:0000256" key="7">
    <source>
        <dbReference type="ARBA" id="ARBA00023136"/>
    </source>
</evidence>
<comment type="similarity">
    <text evidence="2">Belongs to the major facilitator superfamily. EmrB family.</text>
</comment>
<evidence type="ECO:0000259" key="10">
    <source>
        <dbReference type="PROSITE" id="PS50850"/>
    </source>
</evidence>
<feature type="transmembrane region" description="Helical" evidence="9">
    <location>
        <begin position="52"/>
        <end position="68"/>
    </location>
</feature>
<proteinExistence type="inferred from homology"/>
<dbReference type="Gene3D" id="1.20.1250.20">
    <property type="entry name" value="MFS general substrate transporter like domains"/>
    <property type="match status" value="1"/>
</dbReference>
<feature type="transmembrane region" description="Helical" evidence="9">
    <location>
        <begin position="201"/>
        <end position="219"/>
    </location>
</feature>
<evidence type="ECO:0000313" key="12">
    <source>
        <dbReference type="Proteomes" id="UP000184604"/>
    </source>
</evidence>
<feature type="region of interest" description="Disordered" evidence="8">
    <location>
        <begin position="510"/>
        <end position="529"/>
    </location>
</feature>
<evidence type="ECO:0000256" key="8">
    <source>
        <dbReference type="SAM" id="MobiDB-lite"/>
    </source>
</evidence>
<dbReference type="OrthoDB" id="102502at2"/>
<dbReference type="GO" id="GO:0022857">
    <property type="term" value="F:transmembrane transporter activity"/>
    <property type="evidence" value="ECO:0007669"/>
    <property type="project" value="InterPro"/>
</dbReference>
<dbReference type="NCBIfam" id="TIGR00711">
    <property type="entry name" value="efflux_EmrB"/>
    <property type="match status" value="1"/>
</dbReference>
<evidence type="ECO:0000256" key="4">
    <source>
        <dbReference type="ARBA" id="ARBA00022475"/>
    </source>
</evidence>
<feature type="transmembrane region" description="Helical" evidence="9">
    <location>
        <begin position="12"/>
        <end position="31"/>
    </location>
</feature>
<dbReference type="PANTHER" id="PTHR42718:SF9">
    <property type="entry name" value="MAJOR FACILITATOR SUPERFAMILY MULTIDRUG TRANSPORTER MFSC"/>
    <property type="match status" value="1"/>
</dbReference>
<dbReference type="InterPro" id="IPR011701">
    <property type="entry name" value="MFS"/>
</dbReference>
<reference evidence="11 12" key="1">
    <citation type="submission" date="2016-12" db="EMBL/GenBank/DDBJ databases">
        <title>Complete genome sequence of Clostridium kluyveri JZZ isolated from the pit mud of a Chinese flavor liquor-making factory.</title>
        <authorList>
            <person name="Wang Y."/>
        </authorList>
    </citation>
    <scope>NUCLEOTIDE SEQUENCE [LARGE SCALE GENOMIC DNA]</scope>
    <source>
        <strain evidence="11 12">JZZ</strain>
    </source>
</reference>
<dbReference type="PROSITE" id="PS50850">
    <property type="entry name" value="MFS"/>
    <property type="match status" value="1"/>
</dbReference>
<keyword evidence="7 9" id="KW-0472">Membrane</keyword>
<feature type="transmembrane region" description="Helical" evidence="9">
    <location>
        <begin position="328"/>
        <end position="348"/>
    </location>
</feature>
<keyword evidence="3" id="KW-0813">Transport</keyword>
<evidence type="ECO:0000256" key="9">
    <source>
        <dbReference type="SAM" id="Phobius"/>
    </source>
</evidence>